<sequence>MSPQEAEMQLEALALDGWSSSIVTNLENAQWTERKAGFEAPEEVFRLVSSCTETVRPMFLALAELVGLESVLTAIVRHKSVIKTTLAQFECLEFVCVCVGDFGVSSCTPAVSSSTLRGRSARRRATPRPACRMSANAVFGTLYDQLGDAMRPLLNLEGWKPSPKDSVVAVFEGVGFSPIVCGVSGGQDGCGGRRGCCVIWGAASSGTLFGLVDVSAQNTKELLVDMANEGDKRICDEAGLSIEGVVDLTKSLKARLSDSNANLKTKAVQVIGVVAASVRPSVAKLAKLVGSNPVVCLDSLLPFVAMALKNPGGRAELLGWTVEMTQMIGSKVDIRSFVENTIDALSDKSAGACDKMLLVEVFKSVGRDTVHTGCRGMVPAKMRAVNPMIARATATAFWNLSSKMLSEADAWQRHPPKQTACPARLLPNPHHQNNSIHHWTNQHGSRHRSTHNEPPHQTPLPSSPAGNQGLKPPLTGPVVTANAPNIPVSSPKDPWTLLFRVLLEAGAEFLEPRLGGKHIMMTTTALRIGEVYPAMLHVLERIVSGKMGEYQKHDADNKIAGQPKLGLLLAKLLVKTTGRELTLPTPFVHRHIVGADAFGDMVKNHPEKNYVQVHVPELAAHLPTGVCCPDGFATTHYFIQMLVGHTNEDFVVK</sequence>
<feature type="region of interest" description="Disordered" evidence="1">
    <location>
        <begin position="424"/>
        <end position="477"/>
    </location>
</feature>
<dbReference type="PANTHER" id="PTHR12609">
    <property type="entry name" value="MICROTUBULE ASSOCIATED PROTEIN XMAP215"/>
    <property type="match status" value="1"/>
</dbReference>
<evidence type="ECO:0000256" key="1">
    <source>
        <dbReference type="SAM" id="MobiDB-lite"/>
    </source>
</evidence>
<evidence type="ECO:0000313" key="2">
    <source>
        <dbReference type="EMBL" id="ETV78588.1"/>
    </source>
</evidence>
<dbReference type="GO" id="GO:0030951">
    <property type="term" value="P:establishment or maintenance of microtubule cytoskeleton polarity"/>
    <property type="evidence" value="ECO:0007669"/>
    <property type="project" value="InterPro"/>
</dbReference>
<evidence type="ECO:0008006" key="3">
    <source>
        <dbReference type="Google" id="ProtNLM"/>
    </source>
</evidence>
<dbReference type="STRING" id="112090.W4GI41"/>
<dbReference type="GO" id="GO:0051010">
    <property type="term" value="F:microtubule plus-end binding"/>
    <property type="evidence" value="ECO:0007669"/>
    <property type="project" value="InterPro"/>
</dbReference>
<protein>
    <recommendedName>
        <fullName evidence="3">TOG domain-containing protein</fullName>
    </recommendedName>
</protein>
<gene>
    <name evidence="2" type="ORF">H257_08085</name>
</gene>
<dbReference type="EMBL" id="KI913130">
    <property type="protein sequence ID" value="ETV78588.1"/>
    <property type="molecule type" value="Genomic_DNA"/>
</dbReference>
<dbReference type="InterPro" id="IPR011989">
    <property type="entry name" value="ARM-like"/>
</dbReference>
<organism evidence="2">
    <name type="scientific">Aphanomyces astaci</name>
    <name type="common">Crayfish plague agent</name>
    <dbReference type="NCBI Taxonomy" id="112090"/>
    <lineage>
        <taxon>Eukaryota</taxon>
        <taxon>Sar</taxon>
        <taxon>Stramenopiles</taxon>
        <taxon>Oomycota</taxon>
        <taxon>Saprolegniomycetes</taxon>
        <taxon>Saprolegniales</taxon>
        <taxon>Verrucalvaceae</taxon>
        <taxon>Aphanomyces</taxon>
    </lineage>
</organism>
<dbReference type="GO" id="GO:0007051">
    <property type="term" value="P:spindle organization"/>
    <property type="evidence" value="ECO:0007669"/>
    <property type="project" value="InterPro"/>
</dbReference>
<name>W4GI41_APHAT</name>
<proteinExistence type="predicted"/>
<dbReference type="InterPro" id="IPR045110">
    <property type="entry name" value="XMAP215"/>
</dbReference>
<dbReference type="GO" id="GO:0061863">
    <property type="term" value="F:microtubule plus end polymerase"/>
    <property type="evidence" value="ECO:0007669"/>
    <property type="project" value="InterPro"/>
</dbReference>
<reference evidence="2" key="1">
    <citation type="submission" date="2013-12" db="EMBL/GenBank/DDBJ databases">
        <title>The Genome Sequence of Aphanomyces astaci APO3.</title>
        <authorList>
            <consortium name="The Broad Institute Genomics Platform"/>
            <person name="Russ C."/>
            <person name="Tyler B."/>
            <person name="van West P."/>
            <person name="Dieguez-Uribeondo J."/>
            <person name="Young S.K."/>
            <person name="Zeng Q."/>
            <person name="Gargeya S."/>
            <person name="Fitzgerald M."/>
            <person name="Abouelleil A."/>
            <person name="Alvarado L."/>
            <person name="Chapman S.B."/>
            <person name="Gainer-Dewar J."/>
            <person name="Goldberg J."/>
            <person name="Griggs A."/>
            <person name="Gujja S."/>
            <person name="Hansen M."/>
            <person name="Howarth C."/>
            <person name="Imamovic A."/>
            <person name="Ireland A."/>
            <person name="Larimer J."/>
            <person name="McCowan C."/>
            <person name="Murphy C."/>
            <person name="Pearson M."/>
            <person name="Poon T.W."/>
            <person name="Priest M."/>
            <person name="Roberts A."/>
            <person name="Saif S."/>
            <person name="Shea T."/>
            <person name="Sykes S."/>
            <person name="Wortman J."/>
            <person name="Nusbaum C."/>
            <person name="Birren B."/>
        </authorList>
    </citation>
    <scope>NUCLEOTIDE SEQUENCE [LARGE SCALE GENOMIC DNA]</scope>
    <source>
        <strain evidence="2">APO3</strain>
    </source>
</reference>
<accession>W4GI41</accession>
<dbReference type="VEuPathDB" id="FungiDB:H257_08085"/>
<dbReference type="AlphaFoldDB" id="W4GI41"/>
<dbReference type="OrthoDB" id="205662at2759"/>
<dbReference type="Gene3D" id="1.25.10.10">
    <property type="entry name" value="Leucine-rich Repeat Variant"/>
    <property type="match status" value="2"/>
</dbReference>
<feature type="compositionally biased region" description="Polar residues" evidence="1">
    <location>
        <begin position="430"/>
        <end position="443"/>
    </location>
</feature>
<dbReference type="GeneID" id="20810081"/>
<dbReference type="RefSeq" id="XP_009832169.1">
    <property type="nucleotide sequence ID" value="XM_009833867.1"/>
</dbReference>
<dbReference type="GO" id="GO:0046785">
    <property type="term" value="P:microtubule polymerization"/>
    <property type="evidence" value="ECO:0007669"/>
    <property type="project" value="InterPro"/>
</dbReference>